<gene>
    <name evidence="4" type="ORF">DFO77_111108</name>
</gene>
<feature type="domain" description="GH16" evidence="3">
    <location>
        <begin position="31"/>
        <end position="285"/>
    </location>
</feature>
<dbReference type="GO" id="GO:0005975">
    <property type="term" value="P:carbohydrate metabolic process"/>
    <property type="evidence" value="ECO:0007669"/>
    <property type="project" value="InterPro"/>
</dbReference>
<name>A0A2T0WYU4_9BACT</name>
<evidence type="ECO:0000259" key="3">
    <source>
        <dbReference type="PROSITE" id="PS51762"/>
    </source>
</evidence>
<feature type="chain" id="PRO_5030056562" evidence="2">
    <location>
        <begin position="29"/>
        <end position="285"/>
    </location>
</feature>
<organism evidence="4 5">
    <name type="scientific">Marinilabilia salmonicolor</name>
    <dbReference type="NCBI Taxonomy" id="989"/>
    <lineage>
        <taxon>Bacteria</taxon>
        <taxon>Pseudomonadati</taxon>
        <taxon>Bacteroidota</taxon>
        <taxon>Bacteroidia</taxon>
        <taxon>Marinilabiliales</taxon>
        <taxon>Marinilabiliaceae</taxon>
        <taxon>Marinilabilia</taxon>
    </lineage>
</organism>
<dbReference type="CDD" id="cd08023">
    <property type="entry name" value="GH16_laminarinase_like"/>
    <property type="match status" value="1"/>
</dbReference>
<dbReference type="GO" id="GO:0004553">
    <property type="term" value="F:hydrolase activity, hydrolyzing O-glycosyl compounds"/>
    <property type="evidence" value="ECO:0007669"/>
    <property type="project" value="InterPro"/>
</dbReference>
<dbReference type="PANTHER" id="PTHR10963">
    <property type="entry name" value="GLYCOSYL HYDROLASE-RELATED"/>
    <property type="match status" value="1"/>
</dbReference>
<dbReference type="SUPFAM" id="SSF49899">
    <property type="entry name" value="Concanavalin A-like lectins/glucanases"/>
    <property type="match status" value="1"/>
</dbReference>
<dbReference type="InterPro" id="IPR050546">
    <property type="entry name" value="Glycosyl_Hydrlase_16"/>
</dbReference>
<dbReference type="AlphaFoldDB" id="A0A2T0WYU4"/>
<comment type="caution">
    <text evidence="4">The sequence shown here is derived from an EMBL/GenBank/DDBJ whole genome shotgun (WGS) entry which is preliminary data.</text>
</comment>
<dbReference type="Gene3D" id="2.60.120.200">
    <property type="match status" value="1"/>
</dbReference>
<dbReference type="PROSITE" id="PS51762">
    <property type="entry name" value="GH16_2"/>
    <property type="match status" value="1"/>
</dbReference>
<protein>
    <submittedName>
        <fullName evidence="4">Beta-glucanase (GH16 family)</fullName>
    </submittedName>
</protein>
<comment type="similarity">
    <text evidence="1">Belongs to the glycosyl hydrolase 16 family.</text>
</comment>
<dbReference type="InterPro" id="IPR000757">
    <property type="entry name" value="Beta-glucanase-like"/>
</dbReference>
<dbReference type="STRING" id="1168289.GCA_000259075_00541"/>
<accession>A0A2T0WYU4</accession>
<evidence type="ECO:0000313" key="5">
    <source>
        <dbReference type="Proteomes" id="UP000252733"/>
    </source>
</evidence>
<dbReference type="EMBL" id="QPIZ01000011">
    <property type="protein sequence ID" value="RCW34607.1"/>
    <property type="molecule type" value="Genomic_DNA"/>
</dbReference>
<keyword evidence="5" id="KW-1185">Reference proteome</keyword>
<proteinExistence type="inferred from homology"/>
<dbReference type="Proteomes" id="UP000252733">
    <property type="component" value="Unassembled WGS sequence"/>
</dbReference>
<feature type="signal peptide" evidence="2">
    <location>
        <begin position="1"/>
        <end position="28"/>
    </location>
</feature>
<keyword evidence="2" id="KW-0732">Signal</keyword>
<evidence type="ECO:0000256" key="1">
    <source>
        <dbReference type="ARBA" id="ARBA00006865"/>
    </source>
</evidence>
<dbReference type="InterPro" id="IPR013320">
    <property type="entry name" value="ConA-like_dom_sf"/>
</dbReference>
<evidence type="ECO:0000313" key="4">
    <source>
        <dbReference type="EMBL" id="RCW34607.1"/>
    </source>
</evidence>
<sequence length="285" mass="32724">MHYKFYHKYDMRRLLTLLIITSSFIQTACSQDEEVSPTETKQEEYHFMDDFESFDANVWTKETHEPGWVNQELQAYRPANVSVGTDNGKSVLILAAERNGNQIYSGRVNSQGKFNFKYGSIEASIKLPKTGNGLWPAFWMMGDNGKQWPACGEIDILEMGERNGILNGTTETYYNTAIHYGPDMDSHEQEYHGANFVHSLQDGEYHTYRLDWTENSLKVSIDGVEFKIFDISVQSGRHEYFQDPCFILFNLAVGGAFPDIHNLNDLTALKDGEKANMYIDWVKVY</sequence>
<reference evidence="4 5" key="1">
    <citation type="submission" date="2018-07" db="EMBL/GenBank/DDBJ databases">
        <title>Freshwater and sediment microbial communities from various areas in North America, analyzing microbe dynamics in response to fracking.</title>
        <authorList>
            <person name="Lamendella R."/>
        </authorList>
    </citation>
    <scope>NUCLEOTIDE SEQUENCE [LARGE SCALE GENOMIC DNA]</scope>
    <source>
        <strain evidence="4 5">160A</strain>
    </source>
</reference>
<evidence type="ECO:0000256" key="2">
    <source>
        <dbReference type="SAM" id="SignalP"/>
    </source>
</evidence>
<dbReference type="Pfam" id="PF00722">
    <property type="entry name" value="Glyco_hydro_16"/>
    <property type="match status" value="1"/>
</dbReference>
<dbReference type="PANTHER" id="PTHR10963:SF55">
    <property type="entry name" value="GLYCOSIDE HYDROLASE FAMILY 16 PROTEIN"/>
    <property type="match status" value="1"/>
</dbReference>